<proteinExistence type="predicted"/>
<feature type="signal peptide" evidence="1">
    <location>
        <begin position="1"/>
        <end position="26"/>
    </location>
</feature>
<comment type="caution">
    <text evidence="2">The sequence shown here is derived from an EMBL/GenBank/DDBJ whole genome shotgun (WGS) entry which is preliminary data.</text>
</comment>
<dbReference type="OrthoDB" id="2324139at2759"/>
<accession>A0A9P6Q8Q1</accession>
<dbReference type="Proteomes" id="UP000726737">
    <property type="component" value="Unassembled WGS sequence"/>
</dbReference>
<keyword evidence="1" id="KW-0732">Signal</keyword>
<feature type="chain" id="PRO_5040385377" evidence="1">
    <location>
        <begin position="27"/>
        <end position="248"/>
    </location>
</feature>
<evidence type="ECO:0000313" key="3">
    <source>
        <dbReference type="Proteomes" id="UP000726737"/>
    </source>
</evidence>
<evidence type="ECO:0000313" key="2">
    <source>
        <dbReference type="EMBL" id="KAG0262394.1"/>
    </source>
</evidence>
<dbReference type="EMBL" id="JAAAJA010000098">
    <property type="protein sequence ID" value="KAG0262394.1"/>
    <property type="molecule type" value="Genomic_DNA"/>
</dbReference>
<sequence>MKFSTTIFGMLSTLAFLPFMLSSAQACERDCQVNVSHAFSDKYQQLTADYFKLLSRKADESLFYGIPVKTILNPEDTTKAIQSVQDSVTSAQSAWDVTIAQTIYDTIFNDEPRFKGDCKAPLRVTQPPVGVSWTMVDCHLQDYICGNPPSICHFLPMIRARIVKKLSDQLQLRMDGDDSDVYANFLAPALHKLLTQQPKLEQYTARLHGNLNQILEDVKDRIASSFEAEEQWRHEWDMDIRTLLLTFP</sequence>
<organism evidence="2 3">
    <name type="scientific">Mortierella polycephala</name>
    <dbReference type="NCBI Taxonomy" id="41804"/>
    <lineage>
        <taxon>Eukaryota</taxon>
        <taxon>Fungi</taxon>
        <taxon>Fungi incertae sedis</taxon>
        <taxon>Mucoromycota</taxon>
        <taxon>Mortierellomycotina</taxon>
        <taxon>Mortierellomycetes</taxon>
        <taxon>Mortierellales</taxon>
        <taxon>Mortierellaceae</taxon>
        <taxon>Mortierella</taxon>
    </lineage>
</organism>
<gene>
    <name evidence="2" type="ORF">BG011_010191</name>
</gene>
<keyword evidence="3" id="KW-1185">Reference proteome</keyword>
<evidence type="ECO:0000256" key="1">
    <source>
        <dbReference type="SAM" id="SignalP"/>
    </source>
</evidence>
<name>A0A9P6Q8Q1_9FUNG</name>
<dbReference type="AlphaFoldDB" id="A0A9P6Q8Q1"/>
<protein>
    <submittedName>
        <fullName evidence="2">Uncharacterized protein</fullName>
    </submittedName>
</protein>
<dbReference type="PROSITE" id="PS51257">
    <property type="entry name" value="PROKAR_LIPOPROTEIN"/>
    <property type="match status" value="1"/>
</dbReference>
<reference evidence="2" key="1">
    <citation type="journal article" date="2020" name="Fungal Divers.">
        <title>Resolving the Mortierellaceae phylogeny through synthesis of multi-gene phylogenetics and phylogenomics.</title>
        <authorList>
            <person name="Vandepol N."/>
            <person name="Liber J."/>
            <person name="Desiro A."/>
            <person name="Na H."/>
            <person name="Kennedy M."/>
            <person name="Barry K."/>
            <person name="Grigoriev I.V."/>
            <person name="Miller A.N."/>
            <person name="O'Donnell K."/>
            <person name="Stajich J.E."/>
            <person name="Bonito G."/>
        </authorList>
    </citation>
    <scope>NUCLEOTIDE SEQUENCE</scope>
    <source>
        <strain evidence="2">KOD948</strain>
    </source>
</reference>